<protein>
    <submittedName>
        <fullName evidence="1">Alginate lyase</fullName>
    </submittedName>
</protein>
<dbReference type="GO" id="GO:0016829">
    <property type="term" value="F:lyase activity"/>
    <property type="evidence" value="ECO:0007669"/>
    <property type="project" value="UniProtKB-KW"/>
</dbReference>
<name>A0A4U2EPP6_9VIBR</name>
<dbReference type="EMBL" id="SYVO01000104">
    <property type="protein sequence ID" value="TKG02598.1"/>
    <property type="molecule type" value="Genomic_DNA"/>
</dbReference>
<dbReference type="Gene3D" id="2.70.98.70">
    <property type="match status" value="1"/>
</dbReference>
<feature type="non-terminal residue" evidence="1">
    <location>
        <position position="1"/>
    </location>
</feature>
<evidence type="ECO:0000313" key="2">
    <source>
        <dbReference type="Proteomes" id="UP000305840"/>
    </source>
</evidence>
<dbReference type="AlphaFoldDB" id="A0A4U2EPP6"/>
<reference evidence="1 2" key="1">
    <citation type="submission" date="2019-04" db="EMBL/GenBank/DDBJ databases">
        <title>A reverse ecology approach based on a biological definition of microbial populations.</title>
        <authorList>
            <person name="Arevalo P."/>
            <person name="Vaninsberghe D."/>
            <person name="Elsherbini J."/>
            <person name="Gore J."/>
            <person name="Polz M."/>
        </authorList>
    </citation>
    <scope>NUCLEOTIDE SEQUENCE [LARGE SCALE GENOMIC DNA]</scope>
    <source>
        <strain evidence="1 2">10N.222.48.A1</strain>
    </source>
</reference>
<accession>A0A4U2EPP6</accession>
<keyword evidence="1" id="KW-0456">Lyase</keyword>
<dbReference type="Proteomes" id="UP000305840">
    <property type="component" value="Unassembled WGS sequence"/>
</dbReference>
<organism evidence="1 2">
    <name type="scientific">Vibrio lentus</name>
    <dbReference type="NCBI Taxonomy" id="136468"/>
    <lineage>
        <taxon>Bacteria</taxon>
        <taxon>Pseudomonadati</taxon>
        <taxon>Pseudomonadota</taxon>
        <taxon>Gammaproteobacteria</taxon>
        <taxon>Vibrionales</taxon>
        <taxon>Vibrionaceae</taxon>
        <taxon>Vibrio</taxon>
    </lineage>
</organism>
<gene>
    <name evidence="1" type="ORF">FCV91_22375</name>
</gene>
<evidence type="ECO:0000313" key="1">
    <source>
        <dbReference type="EMBL" id="TKG02598.1"/>
    </source>
</evidence>
<proteinExistence type="predicted"/>
<feature type="non-terminal residue" evidence="1">
    <location>
        <position position="107"/>
    </location>
</feature>
<sequence>HTTFANEVADKSFTIRGEVAHHFINESADNITSVKNVEGFGEVDPYEFKDLEIHRHVEVEFKPSKEHNILTLLVPNKNEGEQVEVSHKLEGNTLLLNVDGETVSIEL</sequence>
<comment type="caution">
    <text evidence="1">The sequence shown here is derived from an EMBL/GenBank/DDBJ whole genome shotgun (WGS) entry which is preliminary data.</text>
</comment>